<evidence type="ECO:0000313" key="1">
    <source>
        <dbReference type="EMBL" id="QHN64401.1"/>
    </source>
</evidence>
<dbReference type="EMBL" id="CP029149">
    <property type="protein sequence ID" value="QHN64401.1"/>
    <property type="molecule type" value="Genomic_DNA"/>
</dbReference>
<keyword evidence="2" id="KW-1185">Reference proteome</keyword>
<dbReference type="Pfam" id="PF13899">
    <property type="entry name" value="Thioredoxin_7"/>
    <property type="match status" value="1"/>
</dbReference>
<dbReference type="SUPFAM" id="SSF52833">
    <property type="entry name" value="Thioredoxin-like"/>
    <property type="match status" value="1"/>
</dbReference>
<dbReference type="OrthoDB" id="195735at2"/>
<proteinExistence type="predicted"/>
<evidence type="ECO:0000313" key="2">
    <source>
        <dbReference type="Proteomes" id="UP000464318"/>
    </source>
</evidence>
<dbReference type="Proteomes" id="UP000464318">
    <property type="component" value="Chromosome"/>
</dbReference>
<protein>
    <submittedName>
        <fullName evidence="1">DUF255 domain-containing protein</fullName>
    </submittedName>
</protein>
<dbReference type="InterPro" id="IPR036249">
    <property type="entry name" value="Thioredoxin-like_sf"/>
</dbReference>
<reference evidence="1 2" key="1">
    <citation type="submission" date="2018-04" db="EMBL/GenBank/DDBJ databases">
        <title>Characteristic and Complete Genome Sequencing of A Novel Member of Infective Endocarditis Causative Bacteria: Bergeyella cardium QL-PH.</title>
        <authorList>
            <person name="Pan H."/>
            <person name="Sun E."/>
            <person name="Zhang Y."/>
        </authorList>
    </citation>
    <scope>NUCLEOTIDE SEQUENCE [LARGE SCALE GENOMIC DNA]</scope>
    <source>
        <strain evidence="1 2">HPQL</strain>
    </source>
</reference>
<dbReference type="AlphaFoldDB" id="A0A6P1QUF3"/>
<dbReference type="Gene3D" id="3.40.30.10">
    <property type="entry name" value="Glutaredoxin"/>
    <property type="match status" value="1"/>
</dbReference>
<accession>A0A6P1QUF3</accession>
<sequence length="178" mass="20361">MSINILKTSVTAFLLFAGASFSFAQIKDGAKDPSTSQKQQKLDKPYNPNENAKQKIATLVKKAKTENKNILMQGGGNWCIWCLRFHQYIQNNPELKNIVDENYLYYHLNYSRENKNADIFTSYGNPQDKYGFPVFIILDKNGKLIHIQDSSVLEDGANSYDFEKVKDFLLQYAIGSTR</sequence>
<dbReference type="RefSeq" id="WP_160223583.1">
    <property type="nucleotide sequence ID" value="NZ_CP029149.1"/>
</dbReference>
<organism evidence="1 2">
    <name type="scientific">Bergeyella cardium</name>
    <dbReference type="NCBI Taxonomy" id="1585976"/>
    <lineage>
        <taxon>Bacteria</taxon>
        <taxon>Pseudomonadati</taxon>
        <taxon>Bacteroidota</taxon>
        <taxon>Flavobacteriia</taxon>
        <taxon>Flavobacteriales</taxon>
        <taxon>Weeksellaceae</taxon>
        <taxon>Bergeyella</taxon>
    </lineage>
</organism>
<dbReference type="KEGG" id="bcad:DBX24_00105"/>
<name>A0A6P1QUF3_9FLAO</name>
<gene>
    <name evidence="1" type="ORF">DBX24_00105</name>
</gene>